<dbReference type="SUPFAM" id="SSF53756">
    <property type="entry name" value="UDP-Glycosyltransferase/glycogen phosphorylase"/>
    <property type="match status" value="1"/>
</dbReference>
<dbReference type="RefSeq" id="WP_115402953.1">
    <property type="nucleotide sequence ID" value="NZ_QPKV01000004.1"/>
</dbReference>
<dbReference type="Proteomes" id="UP000253961">
    <property type="component" value="Unassembled WGS sequence"/>
</dbReference>
<dbReference type="InterPro" id="IPR001296">
    <property type="entry name" value="Glyco_trans_1"/>
</dbReference>
<evidence type="ECO:0000313" key="3">
    <source>
        <dbReference type="Proteomes" id="UP000253961"/>
    </source>
</evidence>
<comment type="caution">
    <text evidence="2">The sequence shown here is derived from an EMBL/GenBank/DDBJ whole genome shotgun (WGS) entry which is preliminary data.</text>
</comment>
<protein>
    <submittedName>
        <fullName evidence="2">Glycosyltransferase</fullName>
    </submittedName>
</protein>
<dbReference type="PANTHER" id="PTHR12526:SF630">
    <property type="entry name" value="GLYCOSYLTRANSFERASE"/>
    <property type="match status" value="1"/>
</dbReference>
<dbReference type="Gene3D" id="3.40.50.2000">
    <property type="entry name" value="Glycogen Phosphorylase B"/>
    <property type="match status" value="2"/>
</dbReference>
<dbReference type="AlphaFoldDB" id="A0A369PVC3"/>
<dbReference type="GO" id="GO:0016757">
    <property type="term" value="F:glycosyltransferase activity"/>
    <property type="evidence" value="ECO:0007669"/>
    <property type="project" value="InterPro"/>
</dbReference>
<accession>A0A369PVC3</accession>
<evidence type="ECO:0000259" key="1">
    <source>
        <dbReference type="Pfam" id="PF00534"/>
    </source>
</evidence>
<dbReference type="Pfam" id="PF00534">
    <property type="entry name" value="Glycos_transf_1"/>
    <property type="match status" value="1"/>
</dbReference>
<name>A0A369PVC3_9SPHI</name>
<sequence length="378" mass="44029">MKKLVFFTLLRTRSWGGSENLWFRTACLALQNGQEVLVITEQDDHENYGLLRALGADIFILETFLVKKLERLKQLLDNSFAKGKFLTLLEKRVRLFNPDLIIVNQPGCFDLLFNETISKFIANTEFKYIVCSHSYIQKNVLNNIQVKVMANLLKEASKCFFVAQKQAHTILKQLKINLTNIEYLYNPLNLKSTDYIPYPKTETIYFAMVGSLDIDWKGQDIVINILSKLEWMKRNWYLNIFGDGPDLIMLKELIEKHNLQDKIKLKGQNKDIRKIWEHHHILLMPSRVDAAPSVLLEAMACGRTAICTNIGFVEDWIEDNINGFIAQNNNIDVFAEMLNDAWHKKASWENMGFLAHEKVTDYFPEKPEQFFLDRLNNE</sequence>
<proteinExistence type="predicted"/>
<dbReference type="PANTHER" id="PTHR12526">
    <property type="entry name" value="GLYCOSYLTRANSFERASE"/>
    <property type="match status" value="1"/>
</dbReference>
<dbReference type="OrthoDB" id="9811239at2"/>
<feature type="domain" description="Glycosyl transferase family 1" evidence="1">
    <location>
        <begin position="201"/>
        <end position="350"/>
    </location>
</feature>
<evidence type="ECO:0000313" key="2">
    <source>
        <dbReference type="EMBL" id="RDC56222.1"/>
    </source>
</evidence>
<dbReference type="EMBL" id="QPKV01000004">
    <property type="protein sequence ID" value="RDC56222.1"/>
    <property type="molecule type" value="Genomic_DNA"/>
</dbReference>
<reference evidence="2 3" key="1">
    <citation type="submission" date="2018-07" db="EMBL/GenBank/DDBJ databases">
        <title>Pedobacter sp. nov., isolated from soil.</title>
        <authorList>
            <person name="Zhou L.Y."/>
            <person name="Du Z.J."/>
        </authorList>
    </citation>
    <scope>NUCLEOTIDE SEQUENCE [LARGE SCALE GENOMIC DNA]</scope>
    <source>
        <strain evidence="2 3">JDX94</strain>
    </source>
</reference>
<organism evidence="2 3">
    <name type="scientific">Pedobacter chinensis</name>
    <dbReference type="NCBI Taxonomy" id="2282421"/>
    <lineage>
        <taxon>Bacteria</taxon>
        <taxon>Pseudomonadati</taxon>
        <taxon>Bacteroidota</taxon>
        <taxon>Sphingobacteriia</taxon>
        <taxon>Sphingobacteriales</taxon>
        <taxon>Sphingobacteriaceae</taxon>
        <taxon>Pedobacter</taxon>
    </lineage>
</organism>
<gene>
    <name evidence="2" type="ORF">DU508_11465</name>
</gene>
<keyword evidence="3" id="KW-1185">Reference proteome</keyword>
<keyword evidence="2" id="KW-0808">Transferase</keyword>